<feature type="transmembrane region" description="Helical" evidence="1">
    <location>
        <begin position="35"/>
        <end position="58"/>
    </location>
</feature>
<evidence type="ECO:0000313" key="2">
    <source>
        <dbReference type="EMBL" id="PQJ12838.1"/>
    </source>
</evidence>
<dbReference type="Proteomes" id="UP000239872">
    <property type="component" value="Unassembled WGS sequence"/>
</dbReference>
<keyword evidence="1" id="KW-0812">Transmembrane</keyword>
<keyword evidence="1" id="KW-1133">Transmembrane helix</keyword>
<comment type="caution">
    <text evidence="2">The sequence shown here is derived from an EMBL/GenBank/DDBJ whole genome shotgun (WGS) entry which is preliminary data.</text>
</comment>
<keyword evidence="3" id="KW-1185">Reference proteome</keyword>
<dbReference type="EMBL" id="PPSL01000001">
    <property type="protein sequence ID" value="PQJ12838.1"/>
    <property type="molecule type" value="Genomic_DNA"/>
</dbReference>
<proteinExistence type="predicted"/>
<dbReference type="AlphaFoldDB" id="A0A2S7T1N5"/>
<feature type="transmembrane region" description="Helical" evidence="1">
    <location>
        <begin position="70"/>
        <end position="88"/>
    </location>
</feature>
<organism evidence="2 3">
    <name type="scientific">Flavipsychrobacter stenotrophus</name>
    <dbReference type="NCBI Taxonomy" id="2077091"/>
    <lineage>
        <taxon>Bacteria</taxon>
        <taxon>Pseudomonadati</taxon>
        <taxon>Bacteroidota</taxon>
        <taxon>Chitinophagia</taxon>
        <taxon>Chitinophagales</taxon>
        <taxon>Chitinophagaceae</taxon>
        <taxon>Flavipsychrobacter</taxon>
    </lineage>
</organism>
<sequence>MPKTLSVLLSVMILLEAFTALHFTLSFFHESIFTFLANMCLTLLNAFVFLILSVVGYVKYHRTKDRTQFRPMYISLIIAMLLAIPVLIKNQIISSPSVLYCNSDPLNNFEIHIDFKENGTYEIITQGLGAVFSHGHYSMHDSIFILEKNWIDSLIVNKRLLNSYNGLMYQVDEQNKIIAGSSIFNVSRKREGRHG</sequence>
<protein>
    <submittedName>
        <fullName evidence="2">Uncharacterized protein</fullName>
    </submittedName>
</protein>
<name>A0A2S7T1N5_9BACT</name>
<reference evidence="2 3" key="1">
    <citation type="submission" date="2018-01" db="EMBL/GenBank/DDBJ databases">
        <title>A novel member of the phylum Bacteroidetes isolated from glacier ice.</title>
        <authorList>
            <person name="Liu Q."/>
            <person name="Xin Y.-H."/>
        </authorList>
    </citation>
    <scope>NUCLEOTIDE SEQUENCE [LARGE SCALE GENOMIC DNA]</scope>
    <source>
        <strain evidence="2 3">RB1R16</strain>
    </source>
</reference>
<accession>A0A2S7T1N5</accession>
<keyword evidence="1" id="KW-0472">Membrane</keyword>
<evidence type="ECO:0000256" key="1">
    <source>
        <dbReference type="SAM" id="Phobius"/>
    </source>
</evidence>
<evidence type="ECO:0000313" key="3">
    <source>
        <dbReference type="Proteomes" id="UP000239872"/>
    </source>
</evidence>
<gene>
    <name evidence="2" type="ORF">CJD36_003590</name>
</gene>